<dbReference type="AlphaFoldDB" id="A0AA38HRZ6"/>
<dbReference type="SMART" id="SM00249">
    <property type="entry name" value="PHD"/>
    <property type="match status" value="1"/>
</dbReference>
<dbReference type="InterPro" id="IPR019787">
    <property type="entry name" value="Znf_PHD-finger"/>
</dbReference>
<dbReference type="SUPFAM" id="SSF57903">
    <property type="entry name" value="FYVE/PHD zinc finger"/>
    <property type="match status" value="1"/>
</dbReference>
<dbReference type="EMBL" id="JALNTZ010000009">
    <property type="protein sequence ID" value="KAJ3641487.1"/>
    <property type="molecule type" value="Genomic_DNA"/>
</dbReference>
<dbReference type="InterPro" id="IPR011011">
    <property type="entry name" value="Znf_FYVE_PHD"/>
</dbReference>
<evidence type="ECO:0000256" key="5">
    <source>
        <dbReference type="SAM" id="MobiDB-lite"/>
    </source>
</evidence>
<sequence length="388" mass="44174">MSEGEQECCSACKADITDLNKRIQCSGLCNHVFHMDCASVKKAELKVLDNTNFKWFCDNCSILSTNMIGLLTSIKNTVLHNQDQILQQGNMIKKQSLIIENLVQEVNRLKETKIKDNDIISFSTHVSRCNENKDKNQEVHKHDMDFQNVKSGDGRRPLSKVSWLVPTTLQDREQSQDDLKNIFNTRNGGLSKQTQITKEDERSSVKYSSNRDPQTQGTTKLAGSIDSEGFMLVKNRKLKRTSQQTVIGTAEVSTDDNSGIKGHERKAWIYVGRVSMDSDDVKLARFICQKIPGARKLSVTKLTTRGNTYAYCVGIDFEYKDRLFEASFWPKGIVVRRFNFSFNKKSMPPLNSDSNNMTQRNNNKVTDTFDVKENDVNFHQGAIPKIYK</sequence>
<dbReference type="PROSITE" id="PS01359">
    <property type="entry name" value="ZF_PHD_1"/>
    <property type="match status" value="1"/>
</dbReference>
<evidence type="ECO:0000313" key="8">
    <source>
        <dbReference type="Proteomes" id="UP001168821"/>
    </source>
</evidence>
<dbReference type="Proteomes" id="UP001168821">
    <property type="component" value="Unassembled WGS sequence"/>
</dbReference>
<evidence type="ECO:0000256" key="2">
    <source>
        <dbReference type="ARBA" id="ARBA00022771"/>
    </source>
</evidence>
<gene>
    <name evidence="7" type="ORF">Zmor_027994</name>
</gene>
<dbReference type="Gene3D" id="3.30.40.10">
    <property type="entry name" value="Zinc/RING finger domain, C3HC4 (zinc finger)"/>
    <property type="match status" value="1"/>
</dbReference>
<dbReference type="CDD" id="cd15489">
    <property type="entry name" value="PHD_SF"/>
    <property type="match status" value="1"/>
</dbReference>
<dbReference type="Pfam" id="PF00628">
    <property type="entry name" value="PHD"/>
    <property type="match status" value="1"/>
</dbReference>
<keyword evidence="8" id="KW-1185">Reference proteome</keyword>
<evidence type="ECO:0000259" key="6">
    <source>
        <dbReference type="PROSITE" id="PS50016"/>
    </source>
</evidence>
<dbReference type="InterPro" id="IPR001965">
    <property type="entry name" value="Znf_PHD"/>
</dbReference>
<feature type="compositionally biased region" description="Polar residues" evidence="5">
    <location>
        <begin position="205"/>
        <end position="221"/>
    </location>
</feature>
<keyword evidence="3" id="KW-0862">Zinc</keyword>
<comment type="caution">
    <text evidence="7">The sequence shown here is derived from an EMBL/GenBank/DDBJ whole genome shotgun (WGS) entry which is preliminary data.</text>
</comment>
<protein>
    <recommendedName>
        <fullName evidence="6">PHD-type domain-containing protein</fullName>
    </recommendedName>
</protein>
<keyword evidence="1" id="KW-0479">Metal-binding</keyword>
<dbReference type="InterPro" id="IPR019786">
    <property type="entry name" value="Zinc_finger_PHD-type_CS"/>
</dbReference>
<feature type="compositionally biased region" description="Polar residues" evidence="5">
    <location>
        <begin position="182"/>
        <end position="196"/>
    </location>
</feature>
<dbReference type="PROSITE" id="PS50016">
    <property type="entry name" value="ZF_PHD_2"/>
    <property type="match status" value="1"/>
</dbReference>
<feature type="domain" description="PHD-type" evidence="6">
    <location>
        <begin position="6"/>
        <end position="63"/>
    </location>
</feature>
<organism evidence="7 8">
    <name type="scientific">Zophobas morio</name>
    <dbReference type="NCBI Taxonomy" id="2755281"/>
    <lineage>
        <taxon>Eukaryota</taxon>
        <taxon>Metazoa</taxon>
        <taxon>Ecdysozoa</taxon>
        <taxon>Arthropoda</taxon>
        <taxon>Hexapoda</taxon>
        <taxon>Insecta</taxon>
        <taxon>Pterygota</taxon>
        <taxon>Neoptera</taxon>
        <taxon>Endopterygota</taxon>
        <taxon>Coleoptera</taxon>
        <taxon>Polyphaga</taxon>
        <taxon>Cucujiformia</taxon>
        <taxon>Tenebrionidae</taxon>
        <taxon>Zophobas</taxon>
    </lineage>
</organism>
<evidence type="ECO:0000256" key="4">
    <source>
        <dbReference type="PROSITE-ProRule" id="PRU00146"/>
    </source>
</evidence>
<name>A0AA38HRZ6_9CUCU</name>
<reference evidence="7" key="1">
    <citation type="journal article" date="2023" name="G3 (Bethesda)">
        <title>Whole genome assemblies of Zophobas morio and Tenebrio molitor.</title>
        <authorList>
            <person name="Kaur S."/>
            <person name="Stinson S.A."/>
            <person name="diCenzo G.C."/>
        </authorList>
    </citation>
    <scope>NUCLEOTIDE SEQUENCE</scope>
    <source>
        <strain evidence="7">QUZm001</strain>
    </source>
</reference>
<evidence type="ECO:0000256" key="1">
    <source>
        <dbReference type="ARBA" id="ARBA00022723"/>
    </source>
</evidence>
<proteinExistence type="predicted"/>
<dbReference type="InterPro" id="IPR013083">
    <property type="entry name" value="Znf_RING/FYVE/PHD"/>
</dbReference>
<evidence type="ECO:0000256" key="3">
    <source>
        <dbReference type="ARBA" id="ARBA00022833"/>
    </source>
</evidence>
<evidence type="ECO:0000313" key="7">
    <source>
        <dbReference type="EMBL" id="KAJ3641487.1"/>
    </source>
</evidence>
<dbReference type="GO" id="GO:0008270">
    <property type="term" value="F:zinc ion binding"/>
    <property type="evidence" value="ECO:0007669"/>
    <property type="project" value="UniProtKB-KW"/>
</dbReference>
<feature type="region of interest" description="Disordered" evidence="5">
    <location>
        <begin position="182"/>
        <end position="221"/>
    </location>
</feature>
<accession>A0AA38HRZ6</accession>
<keyword evidence="2 4" id="KW-0863">Zinc-finger</keyword>